<protein>
    <submittedName>
        <fullName evidence="4">Amidohydrolase</fullName>
    </submittedName>
</protein>
<dbReference type="GO" id="GO:0016831">
    <property type="term" value="F:carboxy-lyase activity"/>
    <property type="evidence" value="ECO:0007669"/>
    <property type="project" value="InterPro"/>
</dbReference>
<keyword evidence="1" id="KW-0456">Lyase</keyword>
<accession>A0A7X9SXQ2</accession>
<dbReference type="CDD" id="cd01292">
    <property type="entry name" value="metallo-dependent_hydrolases"/>
    <property type="match status" value="1"/>
</dbReference>
<evidence type="ECO:0000313" key="5">
    <source>
        <dbReference type="Proteomes" id="UP000589552"/>
    </source>
</evidence>
<gene>
    <name evidence="4" type="ORF">HF852_10330</name>
</gene>
<dbReference type="InterPro" id="IPR006680">
    <property type="entry name" value="Amidohydro-rel"/>
</dbReference>
<organism evidence="4 5">
    <name type="scientific">Corynebacterium xerosis</name>
    <dbReference type="NCBI Taxonomy" id="1725"/>
    <lineage>
        <taxon>Bacteria</taxon>
        <taxon>Bacillati</taxon>
        <taxon>Actinomycetota</taxon>
        <taxon>Actinomycetes</taxon>
        <taxon>Mycobacteriales</taxon>
        <taxon>Corynebacteriaceae</taxon>
        <taxon>Corynebacterium</taxon>
    </lineage>
</organism>
<dbReference type="EMBL" id="JABAGA010000006">
    <property type="protein sequence ID" value="NMF09982.1"/>
    <property type="molecule type" value="Genomic_DNA"/>
</dbReference>
<evidence type="ECO:0000259" key="3">
    <source>
        <dbReference type="Pfam" id="PF04909"/>
    </source>
</evidence>
<comment type="caution">
    <text evidence="4">The sequence shown here is derived from an EMBL/GenBank/DDBJ whole genome shotgun (WGS) entry which is preliminary data.</text>
</comment>
<feature type="region of interest" description="Disordered" evidence="2">
    <location>
        <begin position="1"/>
        <end position="21"/>
    </location>
</feature>
<dbReference type="Gene3D" id="3.20.20.140">
    <property type="entry name" value="Metal-dependent hydrolases"/>
    <property type="match status" value="1"/>
</dbReference>
<dbReference type="AlphaFoldDB" id="A0A7X9SXQ2"/>
<reference evidence="4 5" key="1">
    <citation type="submission" date="2020-04" db="EMBL/GenBank/DDBJ databases">
        <authorList>
            <person name="Hitch T.C.A."/>
            <person name="Wylensek D."/>
            <person name="Clavel T."/>
        </authorList>
    </citation>
    <scope>NUCLEOTIDE SEQUENCE [LARGE SCALE GENOMIC DNA]</scope>
    <source>
        <strain evidence="4 5">BL-383-APC-2I</strain>
    </source>
</reference>
<evidence type="ECO:0000256" key="1">
    <source>
        <dbReference type="ARBA" id="ARBA00023239"/>
    </source>
</evidence>
<sequence length="338" mass="37033">MHESNTEPRQSSGEIGHLPATGPERAIDAHAHVYPAAYLDFLVAHGRPESEVAIARDLGADSTPADMDRRVEWMDRAGVAAQIIAATPQSPGLPDRLHSRDAARMINDDYARLLGEYRGRFLAYGALPLPHVDESLGEVERVFGELGFAGISLPTVGQGGMFLDDPRLDSVWEALDEHGAVVNVHPTGCGALSPMLSEASLEWVNGAPVEDATATLQLLKADVPRRFPGITFHIAHLGGDLPFLAQRIEDNYEDWAAFPASPLAQLRRMYFDAANFHEPSLRLAVETFSAARILGGSDFPYFQQEKYVRAFSYIRDAALPQSDIDDILFGNARVLYGR</sequence>
<dbReference type="GO" id="GO:0019748">
    <property type="term" value="P:secondary metabolic process"/>
    <property type="evidence" value="ECO:0007669"/>
    <property type="project" value="TreeGrafter"/>
</dbReference>
<dbReference type="GO" id="GO:0016787">
    <property type="term" value="F:hydrolase activity"/>
    <property type="evidence" value="ECO:0007669"/>
    <property type="project" value="UniProtKB-KW"/>
</dbReference>
<dbReference type="InterPro" id="IPR032465">
    <property type="entry name" value="ACMSD"/>
</dbReference>
<dbReference type="InterPro" id="IPR032466">
    <property type="entry name" value="Metal_Hydrolase"/>
</dbReference>
<dbReference type="SUPFAM" id="SSF51556">
    <property type="entry name" value="Metallo-dependent hydrolases"/>
    <property type="match status" value="1"/>
</dbReference>
<dbReference type="Proteomes" id="UP000589552">
    <property type="component" value="Unassembled WGS sequence"/>
</dbReference>
<name>A0A7X9SXQ2_9CORY</name>
<keyword evidence="4" id="KW-0378">Hydrolase</keyword>
<evidence type="ECO:0000256" key="2">
    <source>
        <dbReference type="SAM" id="MobiDB-lite"/>
    </source>
</evidence>
<dbReference type="RefSeq" id="WP_168938223.1">
    <property type="nucleotide sequence ID" value="NZ_JABAGA010000006.1"/>
</dbReference>
<dbReference type="Pfam" id="PF04909">
    <property type="entry name" value="Amidohydro_2"/>
    <property type="match status" value="1"/>
</dbReference>
<feature type="domain" description="Amidohydrolase-related" evidence="3">
    <location>
        <begin position="27"/>
        <end position="338"/>
    </location>
</feature>
<dbReference type="PANTHER" id="PTHR21240">
    <property type="entry name" value="2-AMINO-3-CARBOXYLMUCONATE-6-SEMIALDEHYDE DECARBOXYLASE"/>
    <property type="match status" value="1"/>
</dbReference>
<dbReference type="GO" id="GO:0005737">
    <property type="term" value="C:cytoplasm"/>
    <property type="evidence" value="ECO:0007669"/>
    <property type="project" value="TreeGrafter"/>
</dbReference>
<proteinExistence type="predicted"/>
<dbReference type="PANTHER" id="PTHR21240:SF28">
    <property type="entry name" value="ISO-OROTATE DECARBOXYLASE (EUROFUNG)"/>
    <property type="match status" value="1"/>
</dbReference>
<evidence type="ECO:0000313" key="4">
    <source>
        <dbReference type="EMBL" id="NMF09982.1"/>
    </source>
</evidence>